<dbReference type="Gene3D" id="3.40.50.12710">
    <property type="match status" value="1"/>
</dbReference>
<organism evidence="3 4">
    <name type="scientific">Metabacillus herbersteinensis</name>
    <dbReference type="NCBI Taxonomy" id="283816"/>
    <lineage>
        <taxon>Bacteria</taxon>
        <taxon>Bacillati</taxon>
        <taxon>Bacillota</taxon>
        <taxon>Bacilli</taxon>
        <taxon>Bacillales</taxon>
        <taxon>Bacillaceae</taxon>
        <taxon>Metabacillus</taxon>
    </lineage>
</organism>
<name>A0ABV6G8L8_9BACI</name>
<evidence type="ECO:0000256" key="1">
    <source>
        <dbReference type="ARBA" id="ARBA00022603"/>
    </source>
</evidence>
<keyword evidence="1 3" id="KW-0489">Methyltransferase</keyword>
<dbReference type="SUPFAM" id="SSF53335">
    <property type="entry name" value="S-adenosyl-L-methionine-dependent methyltransferases"/>
    <property type="match status" value="1"/>
</dbReference>
<dbReference type="GO" id="GO:0008168">
    <property type="term" value="F:methyltransferase activity"/>
    <property type="evidence" value="ECO:0007669"/>
    <property type="project" value="UniProtKB-KW"/>
</dbReference>
<gene>
    <name evidence="3" type="ORF">ACFFIX_00745</name>
</gene>
<dbReference type="InterPro" id="IPR038375">
    <property type="entry name" value="NDUFAF7_sf"/>
</dbReference>
<dbReference type="GO" id="GO:0032259">
    <property type="term" value="P:methylation"/>
    <property type="evidence" value="ECO:0007669"/>
    <property type="project" value="UniProtKB-KW"/>
</dbReference>
<reference evidence="3 4" key="1">
    <citation type="submission" date="2024-09" db="EMBL/GenBank/DDBJ databases">
        <authorList>
            <person name="Sun Q."/>
            <person name="Mori K."/>
        </authorList>
    </citation>
    <scope>NUCLEOTIDE SEQUENCE [LARGE SCALE GENOMIC DNA]</scope>
    <source>
        <strain evidence="3 4">CCM 7228</strain>
    </source>
</reference>
<dbReference type="Proteomes" id="UP001589854">
    <property type="component" value="Unassembled WGS sequence"/>
</dbReference>
<comment type="caution">
    <text evidence="3">The sequence shown here is derived from an EMBL/GenBank/DDBJ whole genome shotgun (WGS) entry which is preliminary data.</text>
</comment>
<dbReference type="PANTHER" id="PTHR12049">
    <property type="entry name" value="PROTEIN ARGININE METHYLTRANSFERASE NDUFAF7, MITOCHONDRIAL"/>
    <property type="match status" value="1"/>
</dbReference>
<dbReference type="InterPro" id="IPR029063">
    <property type="entry name" value="SAM-dependent_MTases_sf"/>
</dbReference>
<protein>
    <submittedName>
        <fullName evidence="3">Class I SAM-dependent methyltransferase</fullName>
    </submittedName>
</protein>
<dbReference type="PANTHER" id="PTHR12049:SF7">
    <property type="entry name" value="PROTEIN ARGININE METHYLTRANSFERASE NDUFAF7, MITOCHONDRIAL"/>
    <property type="match status" value="1"/>
</dbReference>
<dbReference type="InterPro" id="IPR003788">
    <property type="entry name" value="NDUFAF7"/>
</dbReference>
<sequence length="365" mass="41997">MNKLLFEKIIQCGGSITYSDYIDLVLYDPEHGYYTKNQNKIGPKGDFYTSSSVSDCFAKVFARRFISLVEQSLIEPAFCEIGGGTGKFLSSFLSEWKKQSPKTYEILEVTVIDKSPFHLELQRENSGLKSIQFLERLEELEASFNGIFFSNELFDALPVHVIEKRNGELFEVWIEIGEKDTVVEQCLPLANEEIKNYLIWQKLQINEGQRIEIPLKMLELLDVIDQKIKSGLIITVDYGYTNEEWSHPVHHNGSLRGYYKHRMIQDPLQHPFNMDLTTHIHLDAYRSKASLFTWELIVNEKQDEFLVNAGVLDLLQDTNNRDPFSPQSKQNRSIRSLIMSGGLSSAFDVMIHSKGVSVRREDIIS</sequence>
<keyword evidence="2" id="KW-0808">Transferase</keyword>
<accession>A0ABV6G8L8</accession>
<dbReference type="Pfam" id="PF02636">
    <property type="entry name" value="Methyltransf_28"/>
    <property type="match status" value="1"/>
</dbReference>
<dbReference type="EMBL" id="JBHLVO010000001">
    <property type="protein sequence ID" value="MFC0269986.1"/>
    <property type="molecule type" value="Genomic_DNA"/>
</dbReference>
<proteinExistence type="predicted"/>
<keyword evidence="4" id="KW-1185">Reference proteome</keyword>
<evidence type="ECO:0000256" key="2">
    <source>
        <dbReference type="ARBA" id="ARBA00022679"/>
    </source>
</evidence>
<evidence type="ECO:0000313" key="3">
    <source>
        <dbReference type="EMBL" id="MFC0269986.1"/>
    </source>
</evidence>
<evidence type="ECO:0000313" key="4">
    <source>
        <dbReference type="Proteomes" id="UP001589854"/>
    </source>
</evidence>
<dbReference type="RefSeq" id="WP_378929469.1">
    <property type="nucleotide sequence ID" value="NZ_JBHLVO010000001.1"/>
</dbReference>